<organism evidence="1 2">
    <name type="scientific">Phytophthora megakarya</name>
    <dbReference type="NCBI Taxonomy" id="4795"/>
    <lineage>
        <taxon>Eukaryota</taxon>
        <taxon>Sar</taxon>
        <taxon>Stramenopiles</taxon>
        <taxon>Oomycota</taxon>
        <taxon>Peronosporomycetes</taxon>
        <taxon>Peronosporales</taxon>
        <taxon>Peronosporaceae</taxon>
        <taxon>Phytophthora</taxon>
    </lineage>
</organism>
<gene>
    <name evidence="1" type="ORF">PHMEG_00023612</name>
</gene>
<keyword evidence="2" id="KW-1185">Reference proteome</keyword>
<evidence type="ECO:0000313" key="2">
    <source>
        <dbReference type="Proteomes" id="UP000198211"/>
    </source>
</evidence>
<sequence length="206" mass="24236">MLRKGLEVTEMINRHSNYVSEMEKFTVIEHYLARRSEIGRTASTRYYRVKRLDKEHLCDYLNRLNGYARNTNVKFENGCCEAKKHAKHSLKTCGYRDFFATIHYLEDIASDMQRVEKQVIRYDSGQHSCCNAEQRLLSSNSYELGRYDECHQEYENGGDECKGENSADYYSQGEEPSDECVRDYEEGYLVEHNDDERRKVANEMIA</sequence>
<evidence type="ECO:0000313" key="1">
    <source>
        <dbReference type="EMBL" id="OWZ04479.1"/>
    </source>
</evidence>
<dbReference type="AlphaFoldDB" id="A0A225VHN8"/>
<reference evidence="2" key="1">
    <citation type="submission" date="2017-03" db="EMBL/GenBank/DDBJ databases">
        <title>Phytopthora megakarya and P. palmivora, two closely related causual agents of cacao black pod achieved similar genome size and gene model numbers by different mechanisms.</title>
        <authorList>
            <person name="Ali S."/>
            <person name="Shao J."/>
            <person name="Larry D.J."/>
            <person name="Kronmiller B."/>
            <person name="Shen D."/>
            <person name="Strem M.D."/>
            <person name="Melnick R.L."/>
            <person name="Guiltinan M.J."/>
            <person name="Tyler B.M."/>
            <person name="Meinhardt L.W."/>
            <person name="Bailey B.A."/>
        </authorList>
    </citation>
    <scope>NUCLEOTIDE SEQUENCE [LARGE SCALE GENOMIC DNA]</scope>
    <source>
        <strain evidence="2">zdho120</strain>
    </source>
</reference>
<dbReference type="Proteomes" id="UP000198211">
    <property type="component" value="Unassembled WGS sequence"/>
</dbReference>
<dbReference type="EMBL" id="NBNE01004944">
    <property type="protein sequence ID" value="OWZ04479.1"/>
    <property type="molecule type" value="Genomic_DNA"/>
</dbReference>
<comment type="caution">
    <text evidence="1">The sequence shown here is derived from an EMBL/GenBank/DDBJ whole genome shotgun (WGS) entry which is preliminary data.</text>
</comment>
<name>A0A225VHN8_9STRA</name>
<proteinExistence type="predicted"/>
<accession>A0A225VHN8</accession>
<protein>
    <submittedName>
        <fullName evidence="1">Uncharacterized protein</fullName>
    </submittedName>
</protein>